<reference evidence="3" key="1">
    <citation type="submission" date="2016-10" db="EMBL/GenBank/DDBJ databases">
        <authorList>
            <person name="Varghese N."/>
            <person name="Submissions S."/>
        </authorList>
    </citation>
    <scope>NUCLEOTIDE SEQUENCE [LARGE SCALE GENOMIC DNA]</scope>
    <source>
        <strain evidence="3">CGMCC 4.2126</strain>
    </source>
</reference>
<keyword evidence="3" id="KW-1185">Reference proteome</keyword>
<feature type="transmembrane region" description="Helical" evidence="1">
    <location>
        <begin position="16"/>
        <end position="38"/>
    </location>
</feature>
<evidence type="ECO:0000313" key="3">
    <source>
        <dbReference type="Proteomes" id="UP000199111"/>
    </source>
</evidence>
<dbReference type="Pfam" id="PF19608">
    <property type="entry name" value="DUF6113"/>
    <property type="match status" value="1"/>
</dbReference>
<dbReference type="RefSeq" id="WP_143121058.1">
    <property type="nucleotide sequence ID" value="NZ_FOQY01000018.1"/>
</dbReference>
<organism evidence="2 3">
    <name type="scientific">Streptosporangium canum</name>
    <dbReference type="NCBI Taxonomy" id="324952"/>
    <lineage>
        <taxon>Bacteria</taxon>
        <taxon>Bacillati</taxon>
        <taxon>Actinomycetota</taxon>
        <taxon>Actinomycetes</taxon>
        <taxon>Streptosporangiales</taxon>
        <taxon>Streptosporangiaceae</taxon>
        <taxon>Streptosporangium</taxon>
    </lineage>
</organism>
<feature type="transmembrane region" description="Helical" evidence="1">
    <location>
        <begin position="107"/>
        <end position="126"/>
    </location>
</feature>
<sequence>MTVMEQVHQTTARRPSAAAVTAAAYLMLVLLGLMMGVLGGFQHSWYLRPFPISAVGWVVLLAMACYGAGRAMRGRLAALAPGAGWMAITLIWLGGSPEGDVVIANDLAGYVYLYGGLIAILAAVLLSPSGGGAWLLTQGPYGPRPAEPPSH</sequence>
<accession>A0A1I3X305</accession>
<dbReference type="EMBL" id="FOQY01000018">
    <property type="protein sequence ID" value="SFK14085.1"/>
    <property type="molecule type" value="Genomic_DNA"/>
</dbReference>
<feature type="transmembrane region" description="Helical" evidence="1">
    <location>
        <begin position="76"/>
        <end position="95"/>
    </location>
</feature>
<feature type="transmembrane region" description="Helical" evidence="1">
    <location>
        <begin position="50"/>
        <end position="69"/>
    </location>
</feature>
<proteinExistence type="predicted"/>
<evidence type="ECO:0000256" key="1">
    <source>
        <dbReference type="SAM" id="Phobius"/>
    </source>
</evidence>
<keyword evidence="1" id="KW-0812">Transmembrane</keyword>
<evidence type="ECO:0000313" key="2">
    <source>
        <dbReference type="EMBL" id="SFK14085.1"/>
    </source>
</evidence>
<gene>
    <name evidence="2" type="ORF">SAMN05216275_11850</name>
</gene>
<dbReference type="GeneID" id="96300619"/>
<protein>
    <submittedName>
        <fullName evidence="2">Uncharacterized protein</fullName>
    </submittedName>
</protein>
<keyword evidence="1" id="KW-0472">Membrane</keyword>
<dbReference type="AlphaFoldDB" id="A0A1I3X305"/>
<name>A0A1I3X305_9ACTN</name>
<dbReference type="Proteomes" id="UP000199111">
    <property type="component" value="Unassembled WGS sequence"/>
</dbReference>
<keyword evidence="1" id="KW-1133">Transmembrane helix</keyword>
<dbReference type="InterPro" id="IPR046095">
    <property type="entry name" value="DUF6113"/>
</dbReference>